<feature type="domain" description="DSBA-like thioredoxin" evidence="1">
    <location>
        <begin position="3"/>
        <end position="202"/>
    </location>
</feature>
<dbReference type="EMBL" id="JAGDEL010000006">
    <property type="protein sequence ID" value="MBO1512067.1"/>
    <property type="molecule type" value="Genomic_DNA"/>
</dbReference>
<name>A0ABS3N1E4_9BACI</name>
<dbReference type="Proteomes" id="UP000663981">
    <property type="component" value="Unassembled WGS sequence"/>
</dbReference>
<comment type="caution">
    <text evidence="2">The sequence shown here is derived from an EMBL/GenBank/DDBJ whole genome shotgun (WGS) entry which is preliminary data.</text>
</comment>
<evidence type="ECO:0000259" key="1">
    <source>
        <dbReference type="Pfam" id="PF01323"/>
    </source>
</evidence>
<dbReference type="CDD" id="cd03024">
    <property type="entry name" value="DsbA_FrnE"/>
    <property type="match status" value="1"/>
</dbReference>
<sequence length="214" mass="24908">MLIEIWSDIVCPYCYIGKRRLEEALAKFQHKEEVKIEYRSFELNPDAKVHYDEDNVELLSKKYGTSKEQIKAMNLQLTEQAKEIGLTYHLDKIKATNTLNAHRLIQLAKQYGKENEMVERLFKAYFTEVRHVGETKTLIELASEIGLDQEKVQSMLNSNEYEVDVRVQEQEAQQIGVTGVPFYVINRKYAISGAQPSDVFLEVMEKVRVEELEK</sequence>
<evidence type="ECO:0000313" key="2">
    <source>
        <dbReference type="EMBL" id="MBO1512067.1"/>
    </source>
</evidence>
<dbReference type="InterPro" id="IPR036249">
    <property type="entry name" value="Thioredoxin-like_sf"/>
</dbReference>
<accession>A0ABS3N1E4</accession>
<reference evidence="2 3" key="1">
    <citation type="submission" date="2021-03" db="EMBL/GenBank/DDBJ databases">
        <title>Whole genome sequence of Metabacillus bambusae BG109.</title>
        <authorList>
            <person name="Jeong J.W."/>
        </authorList>
    </citation>
    <scope>NUCLEOTIDE SEQUENCE [LARGE SCALE GENOMIC DNA]</scope>
    <source>
        <strain evidence="2 3">BG109</strain>
    </source>
</reference>
<proteinExistence type="predicted"/>
<dbReference type="InterPro" id="IPR001853">
    <property type="entry name" value="DSBA-like_thioredoxin_dom"/>
</dbReference>
<dbReference type="RefSeq" id="WP_207977708.1">
    <property type="nucleotide sequence ID" value="NZ_JAGDEL010000006.1"/>
</dbReference>
<organism evidence="2 3">
    <name type="scientific">Metabacillus bambusae</name>
    <dbReference type="NCBI Taxonomy" id="2795218"/>
    <lineage>
        <taxon>Bacteria</taxon>
        <taxon>Bacillati</taxon>
        <taxon>Bacillota</taxon>
        <taxon>Bacilli</taxon>
        <taxon>Bacillales</taxon>
        <taxon>Bacillaceae</taxon>
        <taxon>Metabacillus</taxon>
    </lineage>
</organism>
<keyword evidence="3" id="KW-1185">Reference proteome</keyword>
<dbReference type="PANTHER" id="PTHR13887">
    <property type="entry name" value="GLUTATHIONE S-TRANSFERASE KAPPA"/>
    <property type="match status" value="1"/>
</dbReference>
<dbReference type="SUPFAM" id="SSF52833">
    <property type="entry name" value="Thioredoxin-like"/>
    <property type="match status" value="1"/>
</dbReference>
<dbReference type="Pfam" id="PF01323">
    <property type="entry name" value="DSBA"/>
    <property type="match status" value="1"/>
</dbReference>
<gene>
    <name evidence="2" type="ORF">I7822_10345</name>
</gene>
<dbReference type="Gene3D" id="3.40.30.10">
    <property type="entry name" value="Glutaredoxin"/>
    <property type="match status" value="1"/>
</dbReference>
<dbReference type="PANTHER" id="PTHR13887:SF41">
    <property type="entry name" value="THIOREDOXIN SUPERFAMILY PROTEIN"/>
    <property type="match status" value="1"/>
</dbReference>
<protein>
    <submittedName>
        <fullName evidence="2">DsbA family oxidoreductase</fullName>
    </submittedName>
</protein>
<evidence type="ECO:0000313" key="3">
    <source>
        <dbReference type="Proteomes" id="UP000663981"/>
    </source>
</evidence>